<protein>
    <recommendedName>
        <fullName evidence="4">Ig-like domain-containing protein</fullName>
    </recommendedName>
</protein>
<organism evidence="2 3">
    <name type="scientific">Clavibacter lycopersici</name>
    <dbReference type="NCBI Taxonomy" id="2301718"/>
    <lineage>
        <taxon>Bacteria</taxon>
        <taxon>Bacillati</taxon>
        <taxon>Actinomycetota</taxon>
        <taxon>Actinomycetes</taxon>
        <taxon>Micrococcales</taxon>
        <taxon>Microbacteriaceae</taxon>
        <taxon>Clavibacter</taxon>
    </lineage>
</organism>
<dbReference type="EMBL" id="QWGT01000120">
    <property type="protein sequence ID" value="RIJ51343.1"/>
    <property type="molecule type" value="Genomic_DNA"/>
</dbReference>
<keyword evidence="3" id="KW-1185">Reference proteome</keyword>
<accession>A0A399TBH0</accession>
<evidence type="ECO:0000313" key="3">
    <source>
        <dbReference type="Proteomes" id="UP000266484"/>
    </source>
</evidence>
<evidence type="ECO:0008006" key="4">
    <source>
        <dbReference type="Google" id="ProtNLM"/>
    </source>
</evidence>
<name>A0A399TBH0_9MICO</name>
<evidence type="ECO:0000256" key="1">
    <source>
        <dbReference type="SAM" id="SignalP"/>
    </source>
</evidence>
<dbReference type="Gene3D" id="2.60.40.2700">
    <property type="match status" value="2"/>
</dbReference>
<evidence type="ECO:0000313" key="2">
    <source>
        <dbReference type="EMBL" id="RIJ51343.1"/>
    </source>
</evidence>
<sequence>MIHTIRGRRLPLTALGLVVAAGTAFAGVGPAQAADAPAPAGGSSTTADAIVIGAPTVRGYGFDYSTDANFHGVISVDLGGITDNSGLRYEYQLDGAGPWLSDGTGSVTGDEDEVYIPASAGDHLISVRVAGTVDGVPVTGTASAPTAVRSVGAPRDHTPEVVVDGPSVTFRWDVRAALNGFTPEESDIFYQVDGGAFVDVGATGSVTVTPGYGKRVAFDLTYGPIPDVWRTAHVEGTTASAPGAKALTSTPPPAIVGTVEYGSTLTVRTGLWQPAPVTLEYQWLRDGERIPGATEAAYTVTAYDAGHRLTVSVRGSRDGYVPVTLTSGQTKKVAAPVITAGTPRITGNPTVGRTLTAQSGVWKPASLELGYQWKRDGQVIPGATAKTYTLTAADRGHAVTVVVSGVIYLYDQAAVASAGVTVR</sequence>
<proteinExistence type="predicted"/>
<gene>
    <name evidence="2" type="ORF">DZG00_09280</name>
</gene>
<feature type="chain" id="PRO_5039532974" description="Ig-like domain-containing protein" evidence="1">
    <location>
        <begin position="27"/>
        <end position="423"/>
    </location>
</feature>
<comment type="caution">
    <text evidence="2">The sequence shown here is derived from an EMBL/GenBank/DDBJ whole genome shotgun (WGS) entry which is preliminary data.</text>
</comment>
<reference evidence="2 3" key="1">
    <citation type="submission" date="2018-08" db="EMBL/GenBank/DDBJ databases">
        <title>Genome Sequence of Clavibacter michiganensis Subspecies type strains, and the Atypical Peach-Colored Strains Isolated from Tomato.</title>
        <authorList>
            <person name="Osdaghi E."/>
            <person name="Portier P."/>
            <person name="Briand M."/>
            <person name="Jacques M.-A."/>
        </authorList>
    </citation>
    <scope>NUCLEOTIDE SEQUENCE [LARGE SCALE GENOMIC DNA]</scope>
    <source>
        <strain evidence="2 3">CFBP 8615</strain>
    </source>
</reference>
<dbReference type="Proteomes" id="UP000266484">
    <property type="component" value="Unassembled WGS sequence"/>
</dbReference>
<dbReference type="AlphaFoldDB" id="A0A399TBH0"/>
<dbReference type="OrthoDB" id="3771655at2"/>
<feature type="signal peptide" evidence="1">
    <location>
        <begin position="1"/>
        <end position="26"/>
    </location>
</feature>
<dbReference type="RefSeq" id="WP_119381617.1">
    <property type="nucleotide sequence ID" value="NZ_QWGT01000120.1"/>
</dbReference>
<keyword evidence="1" id="KW-0732">Signal</keyword>